<feature type="chain" id="PRO_5013137594" description="Oxygen tolerance" evidence="2">
    <location>
        <begin position="21"/>
        <end position="355"/>
    </location>
</feature>
<feature type="transmembrane region" description="Helical" evidence="1">
    <location>
        <begin position="176"/>
        <end position="209"/>
    </location>
</feature>
<evidence type="ECO:0008006" key="5">
    <source>
        <dbReference type="Google" id="ProtNLM"/>
    </source>
</evidence>
<keyword evidence="1" id="KW-0472">Membrane</keyword>
<dbReference type="GeneID" id="303367002"/>
<evidence type="ECO:0000313" key="3">
    <source>
        <dbReference type="EMBL" id="SJZ61333.1"/>
    </source>
</evidence>
<dbReference type="RefSeq" id="WP_078930495.1">
    <property type="nucleotide sequence ID" value="NZ_FUXC01000003.1"/>
</dbReference>
<feature type="signal peptide" evidence="2">
    <location>
        <begin position="1"/>
        <end position="20"/>
    </location>
</feature>
<reference evidence="3 4" key="1">
    <citation type="submission" date="2017-02" db="EMBL/GenBank/DDBJ databases">
        <authorList>
            <person name="Peterson S.W."/>
        </authorList>
    </citation>
    <scope>NUCLEOTIDE SEQUENCE [LARGE SCALE GENOMIC DNA]</scope>
    <source>
        <strain evidence="3 4">ATCC BAA-909</strain>
    </source>
</reference>
<keyword evidence="1" id="KW-0812">Transmembrane</keyword>
<organism evidence="3 4">
    <name type="scientific">Treponema berlinense</name>
    <dbReference type="NCBI Taxonomy" id="225004"/>
    <lineage>
        <taxon>Bacteria</taxon>
        <taxon>Pseudomonadati</taxon>
        <taxon>Spirochaetota</taxon>
        <taxon>Spirochaetia</taxon>
        <taxon>Spirochaetales</taxon>
        <taxon>Treponemataceae</taxon>
        <taxon>Treponema</taxon>
    </lineage>
</organism>
<dbReference type="OrthoDB" id="362994at2"/>
<evidence type="ECO:0000313" key="4">
    <source>
        <dbReference type="Proteomes" id="UP000190395"/>
    </source>
</evidence>
<dbReference type="AlphaFoldDB" id="A0A1T4M2Z4"/>
<keyword evidence="4" id="KW-1185">Reference proteome</keyword>
<evidence type="ECO:0000256" key="2">
    <source>
        <dbReference type="SAM" id="SignalP"/>
    </source>
</evidence>
<proteinExistence type="predicted"/>
<accession>A0A1T4M2Z4</accession>
<dbReference type="EMBL" id="FUXC01000003">
    <property type="protein sequence ID" value="SJZ61333.1"/>
    <property type="molecule type" value="Genomic_DNA"/>
</dbReference>
<gene>
    <name evidence="3" type="ORF">SAMN02745152_00740</name>
</gene>
<keyword evidence="2" id="KW-0732">Signal</keyword>
<evidence type="ECO:0000256" key="1">
    <source>
        <dbReference type="SAM" id="Phobius"/>
    </source>
</evidence>
<name>A0A1T4M2Z4_9SPIR</name>
<dbReference type="STRING" id="225004.SAMN02745152_00740"/>
<dbReference type="Proteomes" id="UP000190395">
    <property type="component" value="Unassembled WGS sequence"/>
</dbReference>
<keyword evidence="1" id="KW-1133">Transmembrane helix</keyword>
<sequence>MKKVFLLLFCFVLSGSFCFAQNLASKNSSSNSAVQILMPKNVYVGDRCELKYVFHTDVDLFENKISGTDIKTLELLTDWPAFNKMSEKCLVYRVVLEHIGFEYTLTVFFIPWQTGVIDFSSFDLSNLVRASQKKERSVAAFPVDFAPVSVNSLAGKIGAVSLRPPAGPRVVPGTSFLLIILAVIFLVCAGIVIFFVLKLPYFLAFFILAGEQRKIKKLYKNSQRQLNKLLKEKKDDEEFCSQLTLTVRKYLCGRFDECFLSMTCGHFYEKFEEIACGSLSEAQGAAVSDIVEVFGRCDYIRFAKGSVDSFKKPASLYEAVLADGEREILVNRCLSAIKFFTFELENEANDENASV</sequence>
<protein>
    <recommendedName>
        <fullName evidence="5">Oxygen tolerance</fullName>
    </recommendedName>
</protein>